<gene>
    <name evidence="1" type="ORF">BaRGS_00029057</name>
</gene>
<accession>A0ABD0JY62</accession>
<proteinExistence type="predicted"/>
<evidence type="ECO:0000313" key="2">
    <source>
        <dbReference type="Proteomes" id="UP001519460"/>
    </source>
</evidence>
<protein>
    <submittedName>
        <fullName evidence="1">Uncharacterized protein</fullName>
    </submittedName>
</protein>
<name>A0ABD0JY62_9CAEN</name>
<comment type="caution">
    <text evidence="1">The sequence shown here is derived from an EMBL/GenBank/DDBJ whole genome shotgun (WGS) entry which is preliminary data.</text>
</comment>
<organism evidence="1 2">
    <name type="scientific">Batillaria attramentaria</name>
    <dbReference type="NCBI Taxonomy" id="370345"/>
    <lineage>
        <taxon>Eukaryota</taxon>
        <taxon>Metazoa</taxon>
        <taxon>Spiralia</taxon>
        <taxon>Lophotrochozoa</taxon>
        <taxon>Mollusca</taxon>
        <taxon>Gastropoda</taxon>
        <taxon>Caenogastropoda</taxon>
        <taxon>Sorbeoconcha</taxon>
        <taxon>Cerithioidea</taxon>
        <taxon>Batillariidae</taxon>
        <taxon>Batillaria</taxon>
    </lineage>
</organism>
<dbReference type="AlphaFoldDB" id="A0ABD0JY62"/>
<dbReference type="EMBL" id="JACVVK020000297">
    <property type="protein sequence ID" value="KAK7479681.1"/>
    <property type="molecule type" value="Genomic_DNA"/>
</dbReference>
<evidence type="ECO:0000313" key="1">
    <source>
        <dbReference type="EMBL" id="KAK7479681.1"/>
    </source>
</evidence>
<keyword evidence="2" id="KW-1185">Reference proteome</keyword>
<reference evidence="1 2" key="1">
    <citation type="journal article" date="2023" name="Sci. Data">
        <title>Genome assembly of the Korean intertidal mud-creeper Batillaria attramentaria.</title>
        <authorList>
            <person name="Patra A.K."/>
            <person name="Ho P.T."/>
            <person name="Jun S."/>
            <person name="Lee S.J."/>
            <person name="Kim Y."/>
            <person name="Won Y.J."/>
        </authorList>
    </citation>
    <scope>NUCLEOTIDE SEQUENCE [LARGE SCALE GENOMIC DNA]</scope>
    <source>
        <strain evidence="1">Wonlab-2016</strain>
    </source>
</reference>
<sequence>MACSKSLPSVAFHKGSPLMPAVGPFGYKLLSPRDPLYITFITWCLGCYNRCTYLSQVPLARGVLKMALVYSRELTTSKSLLSCRRGTPWSYHQCNNHVPGYKCAISLSHPRRLADNFSDPCGIYGPLNWTGELRVQAVKVMHVCYKGLASPSAD</sequence>
<dbReference type="Proteomes" id="UP001519460">
    <property type="component" value="Unassembled WGS sequence"/>
</dbReference>